<feature type="domain" description="Core-binding (CB)" evidence="7">
    <location>
        <begin position="106"/>
        <end position="187"/>
    </location>
</feature>
<dbReference type="Gene3D" id="1.10.150.130">
    <property type="match status" value="1"/>
</dbReference>
<dbReference type="GO" id="GO:0003677">
    <property type="term" value="F:DNA binding"/>
    <property type="evidence" value="ECO:0007669"/>
    <property type="project" value="UniProtKB-UniRule"/>
</dbReference>
<dbReference type="InterPro" id="IPR025166">
    <property type="entry name" value="Integrase_DNA_bind_dom"/>
</dbReference>
<dbReference type="InterPro" id="IPR002104">
    <property type="entry name" value="Integrase_catalytic"/>
</dbReference>
<dbReference type="PROSITE" id="PS51900">
    <property type="entry name" value="CB"/>
    <property type="match status" value="1"/>
</dbReference>
<protein>
    <submittedName>
        <fullName evidence="8">Integrase family protein</fullName>
    </submittedName>
</protein>
<reference evidence="8 9" key="2">
    <citation type="journal article" date="2011" name="Stand. Genomic Sci.">
        <title>Complete genome sequence of Tolumonas auensis type strain (TA 4).</title>
        <authorList>
            <person name="Chertkov O."/>
            <person name="Copeland A."/>
            <person name="Lucas S."/>
            <person name="Lapidus A."/>
            <person name="Berry K.W."/>
            <person name="Detter J.C."/>
            <person name="Del Rio T.G."/>
            <person name="Hammon N."/>
            <person name="Dalin E."/>
            <person name="Tice H."/>
            <person name="Pitluck S."/>
            <person name="Richardson P."/>
            <person name="Bruce D."/>
            <person name="Goodwin L."/>
            <person name="Han C."/>
            <person name="Tapia R."/>
            <person name="Saunders E."/>
            <person name="Schmutz J."/>
            <person name="Brettin T."/>
            <person name="Larimer F."/>
            <person name="Land M."/>
            <person name="Hauser L."/>
            <person name="Spring S."/>
            <person name="Rohde M."/>
            <person name="Kyrpides N.C."/>
            <person name="Ivanova N."/>
            <person name="Goker M."/>
            <person name="Beller H.R."/>
            <person name="Klenk H.P."/>
            <person name="Woyke T."/>
        </authorList>
    </citation>
    <scope>NUCLEOTIDE SEQUENCE [LARGE SCALE GENOMIC DNA]</scope>
    <source>
        <strain evidence="9">DSM 9187 / TA4</strain>
    </source>
</reference>
<evidence type="ECO:0000256" key="5">
    <source>
        <dbReference type="PROSITE-ProRule" id="PRU01248"/>
    </source>
</evidence>
<dbReference type="EMBL" id="CP001616">
    <property type="protein sequence ID" value="ACQ93863.1"/>
    <property type="molecule type" value="Genomic_DNA"/>
</dbReference>
<dbReference type="STRING" id="595494.Tola_2265"/>
<dbReference type="HOGENOM" id="CLU_027562_0_0_6"/>
<keyword evidence="9" id="KW-1185">Reference proteome</keyword>
<dbReference type="Proteomes" id="UP000009073">
    <property type="component" value="Chromosome"/>
</dbReference>
<dbReference type="RefSeq" id="WP_015879331.1">
    <property type="nucleotide sequence ID" value="NC_012691.1"/>
</dbReference>
<dbReference type="AlphaFoldDB" id="C4L8Z3"/>
<dbReference type="InterPro" id="IPR013762">
    <property type="entry name" value="Integrase-like_cat_sf"/>
</dbReference>
<dbReference type="InterPro" id="IPR044068">
    <property type="entry name" value="CB"/>
</dbReference>
<dbReference type="OrthoDB" id="9795573at2"/>
<keyword evidence="3 5" id="KW-0238">DNA-binding</keyword>
<organism evidence="8 9">
    <name type="scientific">Tolumonas auensis (strain DSM 9187 / NBRC 110442 / TA 4)</name>
    <dbReference type="NCBI Taxonomy" id="595494"/>
    <lineage>
        <taxon>Bacteria</taxon>
        <taxon>Pseudomonadati</taxon>
        <taxon>Pseudomonadota</taxon>
        <taxon>Gammaproteobacteria</taxon>
        <taxon>Aeromonadales</taxon>
        <taxon>Aeromonadaceae</taxon>
        <taxon>Tolumonas</taxon>
    </lineage>
</organism>
<dbReference type="Pfam" id="PF22022">
    <property type="entry name" value="Phage_int_M"/>
    <property type="match status" value="1"/>
</dbReference>
<proteinExistence type="inferred from homology"/>
<keyword evidence="2" id="KW-0229">DNA integration</keyword>
<dbReference type="PROSITE" id="PS51898">
    <property type="entry name" value="TYR_RECOMBINASE"/>
    <property type="match status" value="1"/>
</dbReference>
<name>C4L8Z3_TOLAT</name>
<comment type="similarity">
    <text evidence="1">Belongs to the 'phage' integrase family.</text>
</comment>
<keyword evidence="4" id="KW-0233">DNA recombination</keyword>
<dbReference type="eggNOG" id="COG0582">
    <property type="taxonomic scope" value="Bacteria"/>
</dbReference>
<dbReference type="Gene3D" id="1.10.443.10">
    <property type="entry name" value="Intergrase catalytic core"/>
    <property type="match status" value="1"/>
</dbReference>
<dbReference type="InterPro" id="IPR050808">
    <property type="entry name" value="Phage_Integrase"/>
</dbReference>
<dbReference type="InterPro" id="IPR011010">
    <property type="entry name" value="DNA_brk_join_enz"/>
</dbReference>
<evidence type="ECO:0000256" key="3">
    <source>
        <dbReference type="ARBA" id="ARBA00023125"/>
    </source>
</evidence>
<dbReference type="CDD" id="cd00801">
    <property type="entry name" value="INT_P4_C"/>
    <property type="match status" value="1"/>
</dbReference>
<dbReference type="Pfam" id="PF13356">
    <property type="entry name" value="Arm-DNA-bind_3"/>
    <property type="match status" value="1"/>
</dbReference>
<evidence type="ECO:0000256" key="1">
    <source>
        <dbReference type="ARBA" id="ARBA00008857"/>
    </source>
</evidence>
<evidence type="ECO:0000313" key="8">
    <source>
        <dbReference type="EMBL" id="ACQ93863.1"/>
    </source>
</evidence>
<gene>
    <name evidence="8" type="ordered locus">Tola_2265</name>
</gene>
<dbReference type="InterPro" id="IPR010998">
    <property type="entry name" value="Integrase_recombinase_N"/>
</dbReference>
<dbReference type="KEGG" id="tau:Tola_2265"/>
<feature type="domain" description="Tyr recombinase" evidence="6">
    <location>
        <begin position="210"/>
        <end position="387"/>
    </location>
</feature>
<dbReference type="GO" id="GO:0015074">
    <property type="term" value="P:DNA integration"/>
    <property type="evidence" value="ECO:0007669"/>
    <property type="project" value="UniProtKB-KW"/>
</dbReference>
<dbReference type="PANTHER" id="PTHR30629">
    <property type="entry name" value="PROPHAGE INTEGRASE"/>
    <property type="match status" value="1"/>
</dbReference>
<dbReference type="PANTHER" id="PTHR30629:SF6">
    <property type="entry name" value="PROPHAGE INTEGRASE INTA-RELATED"/>
    <property type="match status" value="1"/>
</dbReference>
<dbReference type="Pfam" id="PF00589">
    <property type="entry name" value="Phage_integrase"/>
    <property type="match status" value="1"/>
</dbReference>
<evidence type="ECO:0000256" key="2">
    <source>
        <dbReference type="ARBA" id="ARBA00022908"/>
    </source>
</evidence>
<dbReference type="NCBIfam" id="NF007246">
    <property type="entry name" value="PRK09692.1"/>
    <property type="match status" value="1"/>
</dbReference>
<dbReference type="SUPFAM" id="SSF56349">
    <property type="entry name" value="DNA breaking-rejoining enzymes"/>
    <property type="match status" value="1"/>
</dbReference>
<evidence type="ECO:0000313" key="9">
    <source>
        <dbReference type="Proteomes" id="UP000009073"/>
    </source>
</evidence>
<dbReference type="InterPro" id="IPR053876">
    <property type="entry name" value="Phage_int_M"/>
</dbReference>
<evidence type="ECO:0000259" key="6">
    <source>
        <dbReference type="PROSITE" id="PS51898"/>
    </source>
</evidence>
<reference evidence="9" key="1">
    <citation type="submission" date="2009-05" db="EMBL/GenBank/DDBJ databases">
        <title>Complete sequence of Tolumonas auensis DSM 9187.</title>
        <authorList>
            <consortium name="US DOE Joint Genome Institute"/>
            <person name="Lucas S."/>
            <person name="Copeland A."/>
            <person name="Lapidus A."/>
            <person name="Glavina del Rio T."/>
            <person name="Tice H."/>
            <person name="Bruce D."/>
            <person name="Goodwin L."/>
            <person name="Pitluck S."/>
            <person name="Chertkov O."/>
            <person name="Brettin T."/>
            <person name="Detter J.C."/>
            <person name="Han C."/>
            <person name="Larimer F."/>
            <person name="Land M."/>
            <person name="Hauser L."/>
            <person name="Kyrpides N."/>
            <person name="Mikhailova N."/>
            <person name="Spring S."/>
            <person name="Beller H."/>
        </authorList>
    </citation>
    <scope>NUCLEOTIDE SEQUENCE [LARGE SCALE GENOMIC DNA]</scope>
    <source>
        <strain evidence="9">DSM 9187 / TA4</strain>
    </source>
</reference>
<sequence>MSKDKLTDSKLRTAKPEDKEYNLGDGDGLYLRIKPNGNKMWLFNYYRPDNKKRANLSFGPYPDVTLAAARERRRQARALLSENIDPQTYLQEQIAITKARDEASSNTFVKIARQWLDMKRHDVSEDYAEDTWRSLEMYILPELANKTIDLIRAPMVISLLRPLEADGKLETVRRLCQRVNEIMSYAVNHGLLDANPCADIRKVFKKPSKKHMPTIRPDELPLLMADIINGRLDATTRCQIEWSLHTLVRPNESAGTRWDEIDLESKIWTIPAERMKMDRTHRIPLTKQAIALLERMKPISGHRPHVFPSYRNPLGHIHEQTANAALKRLGYGGRLVAHGLRSLGSTTLNEQEFNPDVIEAALSHADDNEIRRAYNRSDYFEQRIKMMQWWSDHIEAAAQGWFSLGGSKGLKIVNS</sequence>
<evidence type="ECO:0000259" key="7">
    <source>
        <dbReference type="PROSITE" id="PS51900"/>
    </source>
</evidence>
<dbReference type="InterPro" id="IPR038488">
    <property type="entry name" value="Integrase_DNA-bd_sf"/>
</dbReference>
<dbReference type="Gene3D" id="3.30.160.390">
    <property type="entry name" value="Integrase, DNA-binding domain"/>
    <property type="match status" value="1"/>
</dbReference>
<evidence type="ECO:0000256" key="4">
    <source>
        <dbReference type="ARBA" id="ARBA00023172"/>
    </source>
</evidence>
<dbReference type="GO" id="GO:0006310">
    <property type="term" value="P:DNA recombination"/>
    <property type="evidence" value="ECO:0007669"/>
    <property type="project" value="UniProtKB-KW"/>
</dbReference>
<accession>C4L8Z3</accession>